<feature type="region of interest" description="Disordered" evidence="1">
    <location>
        <begin position="49"/>
        <end position="73"/>
    </location>
</feature>
<reference evidence="2" key="1">
    <citation type="submission" date="2019-08" db="EMBL/GenBank/DDBJ databases">
        <authorList>
            <person name="Kucharzyk K."/>
            <person name="Murdoch R.W."/>
            <person name="Higgins S."/>
            <person name="Loffler F."/>
        </authorList>
    </citation>
    <scope>NUCLEOTIDE SEQUENCE</scope>
</reference>
<dbReference type="InterPro" id="IPR024997">
    <property type="entry name" value="DUF3892"/>
</dbReference>
<evidence type="ECO:0008006" key="3">
    <source>
        <dbReference type="Google" id="ProtNLM"/>
    </source>
</evidence>
<gene>
    <name evidence="2" type="ORF">SDC9_176842</name>
</gene>
<sequence length="73" mass="8108">MKIVKVKKDNYGDIKQVMFDNGQVASVDKAIRMAAKSEINGVNVGRARNGRQTLRSNPDGQSKNNLMNLPTFE</sequence>
<evidence type="ECO:0000313" key="2">
    <source>
        <dbReference type="EMBL" id="MPN29389.1"/>
    </source>
</evidence>
<comment type="caution">
    <text evidence="2">The sequence shown here is derived from an EMBL/GenBank/DDBJ whole genome shotgun (WGS) entry which is preliminary data.</text>
</comment>
<name>A0A645GUF0_9ZZZZ</name>
<organism evidence="2">
    <name type="scientific">bioreactor metagenome</name>
    <dbReference type="NCBI Taxonomy" id="1076179"/>
    <lineage>
        <taxon>unclassified sequences</taxon>
        <taxon>metagenomes</taxon>
        <taxon>ecological metagenomes</taxon>
    </lineage>
</organism>
<dbReference type="Pfam" id="PF13031">
    <property type="entry name" value="DUF3892"/>
    <property type="match status" value="1"/>
</dbReference>
<accession>A0A645GUF0</accession>
<feature type="compositionally biased region" description="Polar residues" evidence="1">
    <location>
        <begin position="50"/>
        <end position="73"/>
    </location>
</feature>
<dbReference type="AlphaFoldDB" id="A0A645GUF0"/>
<protein>
    <recommendedName>
        <fullName evidence="3">DUF3892 domain-containing protein</fullName>
    </recommendedName>
</protein>
<evidence type="ECO:0000256" key="1">
    <source>
        <dbReference type="SAM" id="MobiDB-lite"/>
    </source>
</evidence>
<proteinExistence type="predicted"/>
<dbReference type="EMBL" id="VSSQ01080063">
    <property type="protein sequence ID" value="MPN29389.1"/>
    <property type="molecule type" value="Genomic_DNA"/>
</dbReference>